<dbReference type="VEuPathDB" id="FungiDB:ASPNIDRAFT2_1219373"/>
<feature type="compositionally biased region" description="Polar residues" evidence="10">
    <location>
        <begin position="513"/>
        <end position="527"/>
    </location>
</feature>
<comment type="similarity">
    <text evidence="6">Belongs to the CFT1 family.</text>
</comment>
<evidence type="ECO:0000256" key="8">
    <source>
        <dbReference type="ARBA" id="ARBA00039443"/>
    </source>
</evidence>
<evidence type="ECO:0000256" key="5">
    <source>
        <dbReference type="ARBA" id="ARBA00037232"/>
    </source>
</evidence>
<evidence type="ECO:0000256" key="2">
    <source>
        <dbReference type="ARBA" id="ARBA00022664"/>
    </source>
</evidence>
<name>A0A100ILS6_ASPNG</name>
<feature type="compositionally biased region" description="Acidic residues" evidence="10">
    <location>
        <begin position="446"/>
        <end position="465"/>
    </location>
</feature>
<dbReference type="InterPro" id="IPR018846">
    <property type="entry name" value="Beta-prop_RSE1/DDB1/CPSF1_1st"/>
</dbReference>
<dbReference type="FunFam" id="2.130.10.10:FF:000788">
    <property type="entry name" value="mRNA cleavage and polyadenylation factor subunit"/>
    <property type="match status" value="1"/>
</dbReference>
<protein>
    <recommendedName>
        <fullName evidence="8">Protein CFT1</fullName>
    </recommendedName>
    <alternativeName>
        <fullName evidence="9">Cleavage factor two protein 1</fullName>
    </alternativeName>
    <alternativeName>
        <fullName evidence="7">Protein cft1</fullName>
    </alternativeName>
</protein>
<evidence type="ECO:0000313" key="15">
    <source>
        <dbReference type="Proteomes" id="UP000068243"/>
    </source>
</evidence>
<dbReference type="VEuPathDB" id="FungiDB:M747DRAFT_374831"/>
<sequence length="1372" mass="150403">MQCYTELLPPTGVTHALAVPFLAATSNDLIVVRTSLLQIYSLHKVTSHAEGADAQQELTKLLLEKEYSLSGTVTGLCRVKVLNSRSGGEAVLVAFRNAKLSLIEWDPERRSISTISIHYYERDDLTRSPWVPDLKNCGSILSVDPSSRCAIFNFGIRNLAIIPFHQPGDDLVMDDYGSDLGEGMSTDHDLGGGLDKAKEGIAYQTPYAPSFVLPLTALDPSILHPISLAFLYEYREPTFGILYSQVATSSALLPERKDVVFYTVFTLDLEQQASTILLSVSRLPSDLFRVVALPPPVGGALLIGSNELVHIDQAGKTNAVGVNEFSRQVSSFSMTDQSDLALRLENCIVECLGDSSGDMLLVLSTGEMAIVKFKLDGRSVSGISVHLLPAHAGLTSMNSAAAASTFIGDGKLFLGSEDGDSVLLGYTCSSSSTKKHRLQAKQAIDDSADMSEEDQSEDDVYEDDLYSTSPDTTLTGRRPSGESSAFGLYDFRMHDKLINIGPLRDITMGRKLPTNQEKGGDRTNSTSPELQIVASQGSHKSGGLVVMAREIDPHVVASISLESVDSIWTASLTWEEEAVSRTSEKIGQRSQRCYVIATEAKASDREESLIFVVDGHDLKPFRAPDFNPNEDVTINIGTQESRKRVVQVLKNEVRSYDIDLGLTQIYPIWDDDTNDERMAVSASLADSCLAILRDDSTLLFLQADDSGDLDEVVLGEDVASGKWISCCLYSDKTGLFSSIDRTLSEPVKNDMFLFLLSHDSKLFVYRVRDQKLLSIIEGLDGLSPLLSSEPPKRSGTRENLIEAIVADLGETWSASPYLILRSETDDLIIYKPFVIPTGPTGEIHTLKFSKENNSALPMISPDVDSTQPSGSDYRARPLRILPDISGLSAVFMPGASAGFVLRTSASAPHFLRLRGESPRCSTVRFCQLPPMTRFDYQWTLKKVQLGEQVDHLAYSTSSGMYVLGTCHATDFKLPEDDELHPEWRNEAISFFPSARGSFIKLVSPNTWSVIDSYSLGTDEYVMAIKNISLEISENTHERKDLIVVGTAFARGEDIPSRGCIYVFEVVQVVPDPDDPETDRKLKLIGKESVKGAVTALSEIGGQGFVLVAQGQKCMVRGLKEDGSLLPVAFMDMQCYVSVVKELKGTGMCILGDAVKGIWFAGYSEEPYKMSLFAKDLDYLEVSAAEFLPDGKRLFIVVADSDCNIHVLQYDPEDPKSSNGDKLLSRSKFHTGNFASTLTLLPRTMVSSEKMISNSDDMDIDNQSALHQVLMTTQNGSLGLITCMPEESYRRLSALQSQLTNTLEHPCGLNPRAFRAVESDGTAGRGMLDGNLLFKWIDMSKQRKTEIAGRVGAREWEIKADLEAISGDGLGYL</sequence>
<dbReference type="Pfam" id="PF23726">
    <property type="entry name" value="Beta-prop_RSE1_2nd"/>
    <property type="match status" value="1"/>
</dbReference>
<dbReference type="GO" id="GO:0006397">
    <property type="term" value="P:mRNA processing"/>
    <property type="evidence" value="ECO:0007669"/>
    <property type="project" value="UniProtKB-KW"/>
</dbReference>
<evidence type="ECO:0000256" key="7">
    <source>
        <dbReference type="ARBA" id="ARBA00039187"/>
    </source>
</evidence>
<evidence type="ECO:0000256" key="6">
    <source>
        <dbReference type="ARBA" id="ARBA00038304"/>
    </source>
</evidence>
<dbReference type="Pfam" id="PF03178">
    <property type="entry name" value="CPSF_A"/>
    <property type="match status" value="1"/>
</dbReference>
<dbReference type="Pfam" id="PF10433">
    <property type="entry name" value="Beta-prop_RSE1_1st"/>
    <property type="match status" value="1"/>
</dbReference>
<keyword evidence="4" id="KW-0539">Nucleus</keyword>
<evidence type="ECO:0000256" key="10">
    <source>
        <dbReference type="SAM" id="MobiDB-lite"/>
    </source>
</evidence>
<comment type="function">
    <text evidence="5">RNA-binding component of the cleavage and polyadenylation factor (CPF) complex, which plays a key role in polyadenylation-dependent pre-mRNA 3'-end formation and cooperates with cleavage factors including the CFIA complex and NAB4/CFIB. Involved in poly(A) site recognition. May be involved in coupling transcription termination and mRNA 3'-end formation.</text>
</comment>
<dbReference type="VEuPathDB" id="FungiDB:An16g09140"/>
<feature type="region of interest" description="Disordered" evidence="10">
    <location>
        <begin position="440"/>
        <end position="480"/>
    </location>
</feature>
<evidence type="ECO:0000259" key="13">
    <source>
        <dbReference type="Pfam" id="PF23726"/>
    </source>
</evidence>
<dbReference type="OMA" id="PMTKFKL"/>
<dbReference type="PANTHER" id="PTHR10644">
    <property type="entry name" value="DNA REPAIR/RNA PROCESSING CPSF FAMILY"/>
    <property type="match status" value="1"/>
</dbReference>
<dbReference type="GO" id="GO:0005634">
    <property type="term" value="C:nucleus"/>
    <property type="evidence" value="ECO:0007669"/>
    <property type="project" value="UniProtKB-SubCell"/>
</dbReference>
<proteinExistence type="inferred from homology"/>
<evidence type="ECO:0000256" key="4">
    <source>
        <dbReference type="ARBA" id="ARBA00023242"/>
    </source>
</evidence>
<feature type="region of interest" description="Disordered" evidence="10">
    <location>
        <begin position="508"/>
        <end position="527"/>
    </location>
</feature>
<keyword evidence="2" id="KW-0507">mRNA processing</keyword>
<dbReference type="GO" id="GO:0003723">
    <property type="term" value="F:RNA binding"/>
    <property type="evidence" value="ECO:0007669"/>
    <property type="project" value="UniProtKB-KW"/>
</dbReference>
<dbReference type="PaxDb" id="5061-CADANGAP00013129"/>
<dbReference type="InterPro" id="IPR015943">
    <property type="entry name" value="WD40/YVTN_repeat-like_dom_sf"/>
</dbReference>
<evidence type="ECO:0000313" key="14">
    <source>
        <dbReference type="EMBL" id="GAQ43572.1"/>
    </source>
</evidence>
<dbReference type="VEuPathDB" id="FungiDB:ATCC64974_66260"/>
<dbReference type="OrthoDB" id="6109at2759"/>
<evidence type="ECO:0000256" key="3">
    <source>
        <dbReference type="ARBA" id="ARBA00022884"/>
    </source>
</evidence>
<feature type="domain" description="RSE1/DDB1/CPSF1 C-terminal" evidence="11">
    <location>
        <begin position="997"/>
        <end position="1336"/>
    </location>
</feature>
<keyword evidence="3" id="KW-0694">RNA-binding</keyword>
<organism evidence="14 15">
    <name type="scientific">Aspergillus niger</name>
    <dbReference type="NCBI Taxonomy" id="5061"/>
    <lineage>
        <taxon>Eukaryota</taxon>
        <taxon>Fungi</taxon>
        <taxon>Dikarya</taxon>
        <taxon>Ascomycota</taxon>
        <taxon>Pezizomycotina</taxon>
        <taxon>Eurotiomycetes</taxon>
        <taxon>Eurotiomycetidae</taxon>
        <taxon>Eurotiales</taxon>
        <taxon>Aspergillaceae</taxon>
        <taxon>Aspergillus</taxon>
        <taxon>Aspergillus subgen. Circumdati</taxon>
    </lineage>
</organism>
<dbReference type="EMBL" id="BCMY01000009">
    <property type="protein sequence ID" value="GAQ43572.1"/>
    <property type="molecule type" value="Genomic_DNA"/>
</dbReference>
<dbReference type="InterPro" id="IPR058543">
    <property type="entry name" value="Beta-prop_RSE1/DDB1/CPSF1_2nd"/>
</dbReference>
<comment type="caution">
    <text evidence="14">The sequence shown here is derived from an EMBL/GenBank/DDBJ whole genome shotgun (WGS) entry which is preliminary data.</text>
</comment>
<reference evidence="15" key="1">
    <citation type="journal article" date="2016" name="Genome Announc.">
        <title>Draft genome sequence of Aspergillus niger strain An76.</title>
        <authorList>
            <person name="Gong W."/>
            <person name="Cheng Z."/>
            <person name="Zhang H."/>
            <person name="Liu L."/>
            <person name="Gao P."/>
            <person name="Wang L."/>
        </authorList>
    </citation>
    <scope>NUCLEOTIDE SEQUENCE [LARGE SCALE GENOMIC DNA]</scope>
    <source>
        <strain evidence="15">An76</strain>
    </source>
</reference>
<dbReference type="InterPro" id="IPR050358">
    <property type="entry name" value="RSE1/DDB1/CFT1"/>
</dbReference>
<evidence type="ECO:0000259" key="11">
    <source>
        <dbReference type="Pfam" id="PF03178"/>
    </source>
</evidence>
<dbReference type="Gene3D" id="2.130.10.10">
    <property type="entry name" value="YVTN repeat-like/Quinoprotein amine dehydrogenase"/>
    <property type="match status" value="2"/>
</dbReference>
<gene>
    <name evidence="14" type="ORF">ABL_06233</name>
</gene>
<dbReference type="Proteomes" id="UP000068243">
    <property type="component" value="Unassembled WGS sequence"/>
</dbReference>
<evidence type="ECO:0000256" key="9">
    <source>
        <dbReference type="ARBA" id="ARBA00041264"/>
    </source>
</evidence>
<dbReference type="InterPro" id="IPR004871">
    <property type="entry name" value="RSE1/DDB1/CPSF1_C"/>
</dbReference>
<dbReference type="FunFam" id="2.130.10.10:FF:000625">
    <property type="entry name" value="mRNA cleavage and polyadenylation factor subunit"/>
    <property type="match status" value="1"/>
</dbReference>
<feature type="domain" description="RSE1/DDB1/CPSF1 second beta-propeller" evidence="13">
    <location>
        <begin position="553"/>
        <end position="916"/>
    </location>
</feature>
<comment type="subcellular location">
    <subcellularLocation>
        <location evidence="1">Nucleus</location>
    </subcellularLocation>
</comment>
<accession>A0A100ILS6</accession>
<evidence type="ECO:0000259" key="12">
    <source>
        <dbReference type="Pfam" id="PF10433"/>
    </source>
</evidence>
<feature type="compositionally biased region" description="Polar residues" evidence="10">
    <location>
        <begin position="466"/>
        <end position="475"/>
    </location>
</feature>
<feature type="domain" description="RSE1/DDB1/CPSF1 first beta-propeller" evidence="12">
    <location>
        <begin position="13"/>
        <end position="429"/>
    </location>
</feature>
<evidence type="ECO:0000256" key="1">
    <source>
        <dbReference type="ARBA" id="ARBA00004123"/>
    </source>
</evidence>